<keyword evidence="4" id="KW-0496">Mitochondrion</keyword>
<dbReference type="SMART" id="SM00829">
    <property type="entry name" value="PKS_ER"/>
    <property type="match status" value="1"/>
</dbReference>
<dbReference type="Pfam" id="PF13602">
    <property type="entry name" value="ADH_zinc_N_2"/>
    <property type="match status" value="1"/>
</dbReference>
<dbReference type="Gene3D" id="3.40.50.720">
    <property type="entry name" value="NAD(P)-binding Rossmann-like Domain"/>
    <property type="match status" value="1"/>
</dbReference>
<dbReference type="InterPro" id="IPR050700">
    <property type="entry name" value="YIM1/Zinc_Alcohol_DH_Fams"/>
</dbReference>
<dbReference type="GO" id="GO:0005739">
    <property type="term" value="C:mitochondrion"/>
    <property type="evidence" value="ECO:0007669"/>
    <property type="project" value="UniProtKB-SubCell"/>
</dbReference>
<dbReference type="Pfam" id="PF08240">
    <property type="entry name" value="ADH_N"/>
    <property type="match status" value="1"/>
</dbReference>
<dbReference type="SUPFAM" id="SSF50129">
    <property type="entry name" value="GroES-like"/>
    <property type="match status" value="1"/>
</dbReference>
<reference evidence="8" key="1">
    <citation type="submission" date="2016-03" db="EMBL/GenBank/DDBJ databases">
        <authorList>
            <person name="Devillers Hugo."/>
        </authorList>
    </citation>
    <scope>NUCLEOTIDE SEQUENCE [LARGE SCALE GENOMIC DNA]</scope>
</reference>
<dbReference type="Gene3D" id="3.90.180.10">
    <property type="entry name" value="Medium-chain alcohol dehydrogenases, catalytic domain"/>
    <property type="match status" value="1"/>
</dbReference>
<dbReference type="CDD" id="cd08247">
    <property type="entry name" value="AST1_like"/>
    <property type="match status" value="1"/>
</dbReference>
<evidence type="ECO:0000256" key="1">
    <source>
        <dbReference type="ARBA" id="ARBA00004173"/>
    </source>
</evidence>
<comment type="subcellular location">
    <subcellularLocation>
        <location evidence="2">Lipid droplet</location>
    </subcellularLocation>
    <subcellularLocation>
        <location evidence="1">Mitochondrion</location>
    </subcellularLocation>
</comment>
<proteinExistence type="inferred from homology"/>
<dbReference type="OrthoDB" id="3509362at2759"/>
<protein>
    <submittedName>
        <fullName evidence="7">LAME_0H08394g1_1</fullName>
    </submittedName>
</protein>
<gene>
    <name evidence="7" type="ORF">LAME_0H08394G</name>
</gene>
<evidence type="ECO:0000313" key="7">
    <source>
        <dbReference type="EMBL" id="SCV03185.1"/>
    </source>
</evidence>
<dbReference type="InterPro" id="IPR020843">
    <property type="entry name" value="ER"/>
</dbReference>
<comment type="similarity">
    <text evidence="5">Belongs to the YIM1 family.</text>
</comment>
<dbReference type="AlphaFoldDB" id="A0A1G4KFH3"/>
<feature type="domain" description="Enoyl reductase (ER)" evidence="6">
    <location>
        <begin position="21"/>
        <end position="357"/>
    </location>
</feature>
<evidence type="ECO:0000313" key="8">
    <source>
        <dbReference type="Proteomes" id="UP000191144"/>
    </source>
</evidence>
<dbReference type="EMBL" id="LT598480">
    <property type="protein sequence ID" value="SCV03185.1"/>
    <property type="molecule type" value="Genomic_DNA"/>
</dbReference>
<dbReference type="SUPFAM" id="SSF51735">
    <property type="entry name" value="NAD(P)-binding Rossmann-fold domains"/>
    <property type="match status" value="1"/>
</dbReference>
<evidence type="ECO:0000256" key="3">
    <source>
        <dbReference type="ARBA" id="ARBA00022677"/>
    </source>
</evidence>
<dbReference type="InterPro" id="IPR013154">
    <property type="entry name" value="ADH-like_N"/>
</dbReference>
<name>A0A1G4KFH3_9SACH</name>
<evidence type="ECO:0000256" key="4">
    <source>
        <dbReference type="ARBA" id="ARBA00023128"/>
    </source>
</evidence>
<dbReference type="InterPro" id="IPR036291">
    <property type="entry name" value="NAD(P)-bd_dom_sf"/>
</dbReference>
<dbReference type="Proteomes" id="UP000191144">
    <property type="component" value="Chromosome H"/>
</dbReference>
<dbReference type="GO" id="GO:0016491">
    <property type="term" value="F:oxidoreductase activity"/>
    <property type="evidence" value="ECO:0007669"/>
    <property type="project" value="InterPro"/>
</dbReference>
<dbReference type="InterPro" id="IPR011032">
    <property type="entry name" value="GroES-like_sf"/>
</dbReference>
<dbReference type="GO" id="GO:0005811">
    <property type="term" value="C:lipid droplet"/>
    <property type="evidence" value="ECO:0007669"/>
    <property type="project" value="UniProtKB-SubCell"/>
</dbReference>
<sequence>MTIVANRAVTFVNNKSLPVISSQEIDLDTCYGDNEIVVKVHAAALNPIDWLMYQLAFSWFAGSEKKTFSRDYSGEIVKVGSSVENFEIGDKVVGLFEHILGPQGSLSDYLVFNPTKQCALTKMPACNDPKYSDYVLNAAWPLVFGTAYKILFGYGQKLGPGSKILVIGASTSVSNALVQIAKNYLNVETVVGICSKKSFEYNKALGYDHLVAYDEDNTVEKVVGLVKDKFENGKFDLVFDSVGNSDFFPRIHDVLKSRNEGSYYLTIAGDHKIKYANLSLWSILQPSWEMLKRYGPFRKYNYAYVLLNKNPKAMALGAQLIAEKKYKPAIDSVYEFGDYADAFKTLCSYQVKGKVVVKID</sequence>
<keyword evidence="3" id="KW-0551">Lipid droplet</keyword>
<evidence type="ECO:0000256" key="2">
    <source>
        <dbReference type="ARBA" id="ARBA00004502"/>
    </source>
</evidence>
<evidence type="ECO:0000256" key="5">
    <source>
        <dbReference type="ARBA" id="ARBA00038249"/>
    </source>
</evidence>
<dbReference type="PANTHER" id="PTHR11695">
    <property type="entry name" value="ALCOHOL DEHYDROGENASE RELATED"/>
    <property type="match status" value="1"/>
</dbReference>
<dbReference type="PANTHER" id="PTHR11695:SF294">
    <property type="entry name" value="RETICULON-4-INTERACTING PROTEIN 1, MITOCHONDRIAL"/>
    <property type="match status" value="1"/>
</dbReference>
<organism evidence="7 8">
    <name type="scientific">Lachancea meyersii CBS 8951</name>
    <dbReference type="NCBI Taxonomy" id="1266667"/>
    <lineage>
        <taxon>Eukaryota</taxon>
        <taxon>Fungi</taxon>
        <taxon>Dikarya</taxon>
        <taxon>Ascomycota</taxon>
        <taxon>Saccharomycotina</taxon>
        <taxon>Saccharomycetes</taxon>
        <taxon>Saccharomycetales</taxon>
        <taxon>Saccharomycetaceae</taxon>
        <taxon>Lachancea</taxon>
    </lineage>
</organism>
<accession>A0A1G4KFH3</accession>
<keyword evidence="8" id="KW-1185">Reference proteome</keyword>
<evidence type="ECO:0000259" key="6">
    <source>
        <dbReference type="SMART" id="SM00829"/>
    </source>
</evidence>